<protein>
    <submittedName>
        <fullName evidence="2">Uncharacterized protein</fullName>
    </submittedName>
</protein>
<name>A0A8S1KF17_9CILI</name>
<organism evidence="2 3">
    <name type="scientific">Paramecium sonneborni</name>
    <dbReference type="NCBI Taxonomy" id="65129"/>
    <lineage>
        <taxon>Eukaryota</taxon>
        <taxon>Sar</taxon>
        <taxon>Alveolata</taxon>
        <taxon>Ciliophora</taxon>
        <taxon>Intramacronucleata</taxon>
        <taxon>Oligohymenophorea</taxon>
        <taxon>Peniculida</taxon>
        <taxon>Parameciidae</taxon>
        <taxon>Paramecium</taxon>
    </lineage>
</organism>
<comment type="caution">
    <text evidence="2">The sequence shown here is derived from an EMBL/GenBank/DDBJ whole genome shotgun (WGS) entry which is preliminary data.</text>
</comment>
<proteinExistence type="predicted"/>
<dbReference type="AlphaFoldDB" id="A0A8S1KF17"/>
<evidence type="ECO:0000256" key="1">
    <source>
        <dbReference type="SAM" id="MobiDB-lite"/>
    </source>
</evidence>
<evidence type="ECO:0000313" key="3">
    <source>
        <dbReference type="Proteomes" id="UP000692954"/>
    </source>
</evidence>
<dbReference type="Proteomes" id="UP000692954">
    <property type="component" value="Unassembled WGS sequence"/>
</dbReference>
<accession>A0A8S1KF17</accession>
<evidence type="ECO:0000313" key="2">
    <source>
        <dbReference type="EMBL" id="CAD8049464.1"/>
    </source>
</evidence>
<keyword evidence="3" id="KW-1185">Reference proteome</keyword>
<dbReference type="EMBL" id="CAJJDN010000004">
    <property type="protein sequence ID" value="CAD8049464.1"/>
    <property type="molecule type" value="Genomic_DNA"/>
</dbReference>
<gene>
    <name evidence="2" type="ORF">PSON_ATCC_30995.1.T0040151</name>
</gene>
<dbReference type="OrthoDB" id="305934at2759"/>
<feature type="region of interest" description="Disordered" evidence="1">
    <location>
        <begin position="1"/>
        <end position="21"/>
    </location>
</feature>
<reference evidence="2" key="1">
    <citation type="submission" date="2021-01" db="EMBL/GenBank/DDBJ databases">
        <authorList>
            <consortium name="Genoscope - CEA"/>
            <person name="William W."/>
        </authorList>
    </citation>
    <scope>NUCLEOTIDE SEQUENCE</scope>
</reference>
<sequence length="61" mass="6830">MGCVNTKGRSQSSSISSFDVEPRNPKYLAFSNKYKNGIPQLQNISLSTILQRRKKLAKNSV</sequence>
<feature type="compositionally biased region" description="Polar residues" evidence="1">
    <location>
        <begin position="7"/>
        <end position="17"/>
    </location>
</feature>